<name>A0ACC0AH50_CATRO</name>
<protein>
    <submittedName>
        <fullName evidence="1">Uncharacterized protein</fullName>
    </submittedName>
</protein>
<sequence length="437" mass="47875">MDGLSWPSKFQLDEIREKVVEMSGGDAKNVKFVVSPYRICPLGAHIDHQGGTVSAMTIDKGILLGFVPSGDSQVLLQSKQFKGQVHFRVDEVQLPNYANGSSESCQTKNSSKSQEECNWGSYARGALYALQKKGNCLTKGIIGFICGSDGLDSSGLSSSAAVGIAYLMAFQSANNLSISPEENIEYDRLIENEYLGLKNGILDQSAILLSSYGCLTCMNCKTKDHRLIQAPNIYRGQKSDMKNAYKILLAFSGLKQALTTNPGYNRRVAECQEAARVLLQASHNEVAEPVLSCVEPEVYETYKAQLEPNLAKRAEHYFSENKRVVEGLEAWASGNLKEFGRLVSESGLSSIKNYECGCEPLIQLYEILRKGPGVYGARFSGAGFRGCCLAFVDSDLALEAASFVEDEYRKLQPKLANQINQDKLVIICDAGDCARII</sequence>
<gene>
    <name evidence="1" type="ORF">M9H77_28121</name>
</gene>
<evidence type="ECO:0000313" key="2">
    <source>
        <dbReference type="Proteomes" id="UP001060085"/>
    </source>
</evidence>
<keyword evidence="2" id="KW-1185">Reference proteome</keyword>
<dbReference type="EMBL" id="CM044706">
    <property type="protein sequence ID" value="KAI5659328.1"/>
    <property type="molecule type" value="Genomic_DNA"/>
</dbReference>
<evidence type="ECO:0000313" key="1">
    <source>
        <dbReference type="EMBL" id="KAI5659328.1"/>
    </source>
</evidence>
<accession>A0ACC0AH50</accession>
<organism evidence="1 2">
    <name type="scientific">Catharanthus roseus</name>
    <name type="common">Madagascar periwinkle</name>
    <name type="synonym">Vinca rosea</name>
    <dbReference type="NCBI Taxonomy" id="4058"/>
    <lineage>
        <taxon>Eukaryota</taxon>
        <taxon>Viridiplantae</taxon>
        <taxon>Streptophyta</taxon>
        <taxon>Embryophyta</taxon>
        <taxon>Tracheophyta</taxon>
        <taxon>Spermatophyta</taxon>
        <taxon>Magnoliopsida</taxon>
        <taxon>eudicotyledons</taxon>
        <taxon>Gunneridae</taxon>
        <taxon>Pentapetalae</taxon>
        <taxon>asterids</taxon>
        <taxon>lamiids</taxon>
        <taxon>Gentianales</taxon>
        <taxon>Apocynaceae</taxon>
        <taxon>Rauvolfioideae</taxon>
        <taxon>Vinceae</taxon>
        <taxon>Catharanthinae</taxon>
        <taxon>Catharanthus</taxon>
    </lineage>
</organism>
<reference evidence="2" key="1">
    <citation type="journal article" date="2023" name="Nat. Plants">
        <title>Single-cell RNA sequencing provides a high-resolution roadmap for understanding the multicellular compartmentation of specialized metabolism.</title>
        <authorList>
            <person name="Sun S."/>
            <person name="Shen X."/>
            <person name="Li Y."/>
            <person name="Li Y."/>
            <person name="Wang S."/>
            <person name="Li R."/>
            <person name="Zhang H."/>
            <person name="Shen G."/>
            <person name="Guo B."/>
            <person name="Wei J."/>
            <person name="Xu J."/>
            <person name="St-Pierre B."/>
            <person name="Chen S."/>
            <person name="Sun C."/>
        </authorList>
    </citation>
    <scope>NUCLEOTIDE SEQUENCE [LARGE SCALE GENOMIC DNA]</scope>
</reference>
<proteinExistence type="predicted"/>
<dbReference type="Proteomes" id="UP001060085">
    <property type="component" value="Linkage Group LG06"/>
</dbReference>
<comment type="caution">
    <text evidence="1">The sequence shown here is derived from an EMBL/GenBank/DDBJ whole genome shotgun (WGS) entry which is preliminary data.</text>
</comment>